<protein>
    <submittedName>
        <fullName evidence="6">Sphingosine kinase 1</fullName>
    </submittedName>
</protein>
<dbReference type="InterPro" id="IPR001206">
    <property type="entry name" value="Diacylglycerol_kinase_cat_dom"/>
</dbReference>
<dbReference type="STRING" id="50429.A0A2B4RYC5"/>
<feature type="domain" description="DAGKc" evidence="5">
    <location>
        <begin position="137"/>
        <end position="279"/>
    </location>
</feature>
<dbReference type="Pfam" id="PF00781">
    <property type="entry name" value="DAGK_cat"/>
    <property type="match status" value="1"/>
</dbReference>
<dbReference type="InterPro" id="IPR050187">
    <property type="entry name" value="Lipid_Phosphate_FormReg"/>
</dbReference>
<name>A0A2B4RYC5_STYPI</name>
<dbReference type="GO" id="GO:0016020">
    <property type="term" value="C:membrane"/>
    <property type="evidence" value="ECO:0007669"/>
    <property type="project" value="TreeGrafter"/>
</dbReference>
<dbReference type="OrthoDB" id="3853857at2759"/>
<dbReference type="PROSITE" id="PS50146">
    <property type="entry name" value="DAGK"/>
    <property type="match status" value="1"/>
</dbReference>
<dbReference type="PANTHER" id="PTHR12358:SF112">
    <property type="entry name" value="LD11247P-RELATED"/>
    <property type="match status" value="1"/>
</dbReference>
<keyword evidence="1" id="KW-0808">Transferase</keyword>
<dbReference type="GO" id="GO:0005737">
    <property type="term" value="C:cytoplasm"/>
    <property type="evidence" value="ECO:0007669"/>
    <property type="project" value="TreeGrafter"/>
</dbReference>
<dbReference type="Gene3D" id="2.60.200.40">
    <property type="match status" value="1"/>
</dbReference>
<keyword evidence="3 6" id="KW-0418">Kinase</keyword>
<evidence type="ECO:0000313" key="6">
    <source>
        <dbReference type="EMBL" id="PFX22631.1"/>
    </source>
</evidence>
<dbReference type="GO" id="GO:0005524">
    <property type="term" value="F:ATP binding"/>
    <property type="evidence" value="ECO:0007669"/>
    <property type="project" value="UniProtKB-KW"/>
</dbReference>
<sequence>MTDVETEILRGQFELLPTKRKNSVILSKTHFIYNGGRDDCCCVGQNRTTSIVTTKVVDIYGAKAYQGPEGDTAAYFQVYSCPRYEKKRVRQKVCFRVSSSDEECNKTKAERWVRTILWLIKDPERNLSSEQEERTVPAARKLLILINPFSGSGKSLRIFHERVEPMLTEAELEFNAITTEYAGHAGEMILSMNLLDVDGIVICSGDGLVYEVINGLMKRPDWEVAINIPLGVIPTGSGNALCLSALFATGEPNDVISAIFGIIRGNLMDLDICSLITPTEKLYAFLSVTWGLVSDVDIESERYRFLGETRFLIGTIARIIGLRMYRGRLSYLPANDISNGEDNLAYNSTPREEVSSSAAKCSATSFSQHQEHFQGNLNGVFSKGNSANFSSLGPLDHLLPPLSSELPPSWKVVEGEFILGCPVFLSHLGTDLMANPDGKFGDGLMGIFYVRSTTGRMALMDLFGKMKDGSHVLSHHVTYIRAYAFRLEPDMSQTGNLVVDGEKIDYVPIQGQIHKSLAKLMCVTPPPKS</sequence>
<evidence type="ECO:0000256" key="1">
    <source>
        <dbReference type="ARBA" id="ARBA00022679"/>
    </source>
</evidence>
<evidence type="ECO:0000256" key="4">
    <source>
        <dbReference type="ARBA" id="ARBA00022840"/>
    </source>
</evidence>
<dbReference type="GO" id="GO:0046512">
    <property type="term" value="P:sphingosine biosynthetic process"/>
    <property type="evidence" value="ECO:0007669"/>
    <property type="project" value="TreeGrafter"/>
</dbReference>
<keyword evidence="2" id="KW-0547">Nucleotide-binding</keyword>
<dbReference type="Proteomes" id="UP000225706">
    <property type="component" value="Unassembled WGS sequence"/>
</dbReference>
<dbReference type="Pfam" id="PF19279">
    <property type="entry name" value="YegS_C"/>
    <property type="match status" value="1"/>
</dbReference>
<dbReference type="AlphaFoldDB" id="A0A2B4RYC5"/>
<keyword evidence="7" id="KW-1185">Reference proteome</keyword>
<gene>
    <name evidence="6" type="primary">Sphk1</name>
    <name evidence="6" type="ORF">AWC38_SpisGene12845</name>
</gene>
<dbReference type="SMART" id="SM00046">
    <property type="entry name" value="DAGKc"/>
    <property type="match status" value="1"/>
</dbReference>
<comment type="caution">
    <text evidence="6">The sequence shown here is derived from an EMBL/GenBank/DDBJ whole genome shotgun (WGS) entry which is preliminary data.</text>
</comment>
<keyword evidence="4" id="KW-0067">ATP-binding</keyword>
<proteinExistence type="predicted"/>
<evidence type="ECO:0000259" key="5">
    <source>
        <dbReference type="PROSITE" id="PS50146"/>
    </source>
</evidence>
<evidence type="ECO:0000256" key="2">
    <source>
        <dbReference type="ARBA" id="ARBA00022741"/>
    </source>
</evidence>
<dbReference type="Gene3D" id="3.40.50.10330">
    <property type="entry name" value="Probable inorganic polyphosphate/atp-NAD kinase, domain 1"/>
    <property type="match status" value="1"/>
</dbReference>
<reference evidence="7" key="1">
    <citation type="journal article" date="2017" name="bioRxiv">
        <title>Comparative analysis of the genomes of Stylophora pistillata and Acropora digitifera provides evidence for extensive differences between species of corals.</title>
        <authorList>
            <person name="Voolstra C.R."/>
            <person name="Li Y."/>
            <person name="Liew Y.J."/>
            <person name="Baumgarten S."/>
            <person name="Zoccola D."/>
            <person name="Flot J.-F."/>
            <person name="Tambutte S."/>
            <person name="Allemand D."/>
            <person name="Aranda M."/>
        </authorList>
    </citation>
    <scope>NUCLEOTIDE SEQUENCE [LARGE SCALE GENOMIC DNA]</scope>
</reference>
<dbReference type="InterPro" id="IPR045540">
    <property type="entry name" value="YegS/DAGK_C"/>
</dbReference>
<evidence type="ECO:0000256" key="3">
    <source>
        <dbReference type="ARBA" id="ARBA00022777"/>
    </source>
</evidence>
<dbReference type="EMBL" id="LSMT01000234">
    <property type="protein sequence ID" value="PFX22631.1"/>
    <property type="molecule type" value="Genomic_DNA"/>
</dbReference>
<dbReference type="InterPro" id="IPR016064">
    <property type="entry name" value="NAD/diacylglycerol_kinase_sf"/>
</dbReference>
<dbReference type="PANTHER" id="PTHR12358">
    <property type="entry name" value="SPHINGOSINE KINASE"/>
    <property type="match status" value="1"/>
</dbReference>
<dbReference type="GO" id="GO:0001727">
    <property type="term" value="F:lipid kinase activity"/>
    <property type="evidence" value="ECO:0007669"/>
    <property type="project" value="TreeGrafter"/>
</dbReference>
<organism evidence="6 7">
    <name type="scientific">Stylophora pistillata</name>
    <name type="common">Smooth cauliflower coral</name>
    <dbReference type="NCBI Taxonomy" id="50429"/>
    <lineage>
        <taxon>Eukaryota</taxon>
        <taxon>Metazoa</taxon>
        <taxon>Cnidaria</taxon>
        <taxon>Anthozoa</taxon>
        <taxon>Hexacorallia</taxon>
        <taxon>Scleractinia</taxon>
        <taxon>Astrocoeniina</taxon>
        <taxon>Pocilloporidae</taxon>
        <taxon>Stylophora</taxon>
    </lineage>
</organism>
<accession>A0A2B4RYC5</accession>
<evidence type="ECO:0000313" key="7">
    <source>
        <dbReference type="Proteomes" id="UP000225706"/>
    </source>
</evidence>
<dbReference type="SUPFAM" id="SSF111331">
    <property type="entry name" value="NAD kinase/diacylglycerol kinase-like"/>
    <property type="match status" value="1"/>
</dbReference>
<dbReference type="InterPro" id="IPR017438">
    <property type="entry name" value="ATP-NAD_kinase_N"/>
</dbReference>